<sequence length="82" mass="9893">MKNKKIENMTRKEIEALSVEDLKDGMRSVFREAEKKRRWQEIDNSVKKINGFKPEPIKEDEFSFIFNHIFSSWVKQSEDENK</sequence>
<organism evidence="1 2">
    <name type="scientific">Pseudolactococcus raffinolactis</name>
    <dbReference type="NCBI Taxonomy" id="1366"/>
    <lineage>
        <taxon>Bacteria</taxon>
        <taxon>Bacillati</taxon>
        <taxon>Bacillota</taxon>
        <taxon>Bacilli</taxon>
        <taxon>Lactobacillales</taxon>
        <taxon>Streptococcaceae</taxon>
        <taxon>Pseudolactococcus</taxon>
    </lineage>
</organism>
<evidence type="ECO:0000313" key="2">
    <source>
        <dbReference type="Proteomes" id="UP000501945"/>
    </source>
</evidence>
<dbReference type="EMBL" id="CP047616">
    <property type="protein sequence ID" value="QIW52831.1"/>
    <property type="molecule type" value="Genomic_DNA"/>
</dbReference>
<dbReference type="AlphaFoldDB" id="A0A6H0U9M3"/>
<proteinExistence type="predicted"/>
<dbReference type="RefSeq" id="WP_167838268.1">
    <property type="nucleotide sequence ID" value="NZ_CP047616.1"/>
</dbReference>
<reference evidence="1 2" key="1">
    <citation type="submission" date="2019-12" db="EMBL/GenBank/DDBJ databases">
        <title>Whole genome sequences of Lactococcus raffinolactis strains isolated from sewage.</title>
        <authorList>
            <person name="Ybazeta G."/>
            <person name="Ross M."/>
            <person name="Brabant-Kirwan D."/>
            <person name="Saleh M."/>
            <person name="Dillon J.A."/>
            <person name="Splinter K."/>
            <person name="Nokhbeh R."/>
        </authorList>
    </citation>
    <scope>NUCLEOTIDE SEQUENCE [LARGE SCALE GENOMIC DNA]</scope>
    <source>
        <strain evidence="1 2">Lr_19_5</strain>
    </source>
</reference>
<name>A0A6H0U9M3_9LACT</name>
<gene>
    <name evidence="1" type="ORF">GU336_00900</name>
</gene>
<accession>A0A6H0U9M3</accession>
<protein>
    <submittedName>
        <fullName evidence="1">Uncharacterized protein</fullName>
    </submittedName>
</protein>
<evidence type="ECO:0000313" key="1">
    <source>
        <dbReference type="EMBL" id="QIW52831.1"/>
    </source>
</evidence>
<dbReference type="Proteomes" id="UP000501945">
    <property type="component" value="Chromosome"/>
</dbReference>